<dbReference type="GO" id="GO:0016740">
    <property type="term" value="F:transferase activity"/>
    <property type="evidence" value="ECO:0007669"/>
    <property type="project" value="UniProtKB-KW"/>
</dbReference>
<dbReference type="InterPro" id="IPR002156">
    <property type="entry name" value="RNaseH_domain"/>
</dbReference>
<dbReference type="InterPro" id="IPR012337">
    <property type="entry name" value="RNaseH-like_sf"/>
</dbReference>
<evidence type="ECO:0000313" key="4">
    <source>
        <dbReference type="Proteomes" id="UP000245207"/>
    </source>
</evidence>
<proteinExistence type="predicted"/>
<dbReference type="PROSITE" id="PS50879">
    <property type="entry name" value="RNASE_H_1"/>
    <property type="match status" value="1"/>
</dbReference>
<dbReference type="SUPFAM" id="SSF53098">
    <property type="entry name" value="Ribonuclease H-like"/>
    <property type="match status" value="1"/>
</dbReference>
<dbReference type="InterPro" id="IPR036397">
    <property type="entry name" value="RNaseH_sf"/>
</dbReference>
<feature type="domain" description="RNase H type-1" evidence="2">
    <location>
        <begin position="88"/>
        <end position="229"/>
    </location>
</feature>
<dbReference type="Gene3D" id="3.30.420.10">
    <property type="entry name" value="Ribonuclease H-like superfamily/Ribonuclease H"/>
    <property type="match status" value="1"/>
</dbReference>
<gene>
    <name evidence="3" type="ORF">CTI12_AA105670</name>
</gene>
<dbReference type="InterPro" id="IPR053151">
    <property type="entry name" value="RNase_H-like"/>
</dbReference>
<evidence type="ECO:0000259" key="2">
    <source>
        <dbReference type="PROSITE" id="PS50879"/>
    </source>
</evidence>
<organism evidence="3 4">
    <name type="scientific">Artemisia annua</name>
    <name type="common">Sweet wormwood</name>
    <dbReference type="NCBI Taxonomy" id="35608"/>
    <lineage>
        <taxon>Eukaryota</taxon>
        <taxon>Viridiplantae</taxon>
        <taxon>Streptophyta</taxon>
        <taxon>Embryophyta</taxon>
        <taxon>Tracheophyta</taxon>
        <taxon>Spermatophyta</taxon>
        <taxon>Magnoliopsida</taxon>
        <taxon>eudicotyledons</taxon>
        <taxon>Gunneridae</taxon>
        <taxon>Pentapetalae</taxon>
        <taxon>asterids</taxon>
        <taxon>campanulids</taxon>
        <taxon>Asterales</taxon>
        <taxon>Asteraceae</taxon>
        <taxon>Asteroideae</taxon>
        <taxon>Anthemideae</taxon>
        <taxon>Artemisiinae</taxon>
        <taxon>Artemisia</taxon>
    </lineage>
</organism>
<protein>
    <submittedName>
        <fullName evidence="3">Polynucleotidyl transferase, ribonuclease H-like superfamily protein 1</fullName>
    </submittedName>
</protein>
<keyword evidence="3" id="KW-0808">Transferase</keyword>
<sequence length="251" mass="27832">MGAAESTSRTNGTNQEEEERNQKSSTLVGAAATIAAVGVAAWGISRMLSDKKDTQENESAMKMKMIAEPSYVPEGKSRTSNVTWSPPSPGRLKMNTDGTCRPDNVYNKTYGPGGYGGILRDHNGKWVRGFIGYIDVTDSLTAELHGILKGLEFLDKRRYKEATLETDCQGAFQYIDKPYKECSDSQIIKDSWHIIAKCRQLVAKNKIKISLVGEGANKCADKLADFARENKAKIWKSLILRITTRQSAFMH</sequence>
<name>A0A2U1P6I6_ARTAN</name>
<dbReference type="GO" id="GO:0004523">
    <property type="term" value="F:RNA-DNA hybrid ribonuclease activity"/>
    <property type="evidence" value="ECO:0007669"/>
    <property type="project" value="InterPro"/>
</dbReference>
<comment type="caution">
    <text evidence="3">The sequence shown here is derived from an EMBL/GenBank/DDBJ whole genome shotgun (WGS) entry which is preliminary data.</text>
</comment>
<dbReference type="GO" id="GO:0003676">
    <property type="term" value="F:nucleic acid binding"/>
    <property type="evidence" value="ECO:0007669"/>
    <property type="project" value="InterPro"/>
</dbReference>
<dbReference type="STRING" id="35608.A0A2U1P6I6"/>
<dbReference type="AlphaFoldDB" id="A0A2U1P6I6"/>
<dbReference type="PANTHER" id="PTHR47723:SF23">
    <property type="entry name" value="REVERSE TRANSCRIPTASE-LIKE PROTEIN"/>
    <property type="match status" value="1"/>
</dbReference>
<dbReference type="CDD" id="cd06222">
    <property type="entry name" value="RNase_H_like"/>
    <property type="match status" value="1"/>
</dbReference>
<feature type="region of interest" description="Disordered" evidence="1">
    <location>
        <begin position="73"/>
        <end position="98"/>
    </location>
</feature>
<accession>A0A2U1P6I6</accession>
<feature type="compositionally biased region" description="Polar residues" evidence="1">
    <location>
        <begin position="1"/>
        <end position="14"/>
    </location>
</feature>
<keyword evidence="4" id="KW-1185">Reference proteome</keyword>
<reference evidence="3 4" key="1">
    <citation type="journal article" date="2018" name="Mol. Plant">
        <title>The genome of Artemisia annua provides insight into the evolution of Asteraceae family and artemisinin biosynthesis.</title>
        <authorList>
            <person name="Shen Q."/>
            <person name="Zhang L."/>
            <person name="Liao Z."/>
            <person name="Wang S."/>
            <person name="Yan T."/>
            <person name="Shi P."/>
            <person name="Liu M."/>
            <person name="Fu X."/>
            <person name="Pan Q."/>
            <person name="Wang Y."/>
            <person name="Lv Z."/>
            <person name="Lu X."/>
            <person name="Zhang F."/>
            <person name="Jiang W."/>
            <person name="Ma Y."/>
            <person name="Chen M."/>
            <person name="Hao X."/>
            <person name="Li L."/>
            <person name="Tang Y."/>
            <person name="Lv G."/>
            <person name="Zhou Y."/>
            <person name="Sun X."/>
            <person name="Brodelius P.E."/>
            <person name="Rose J.K.C."/>
            <person name="Tang K."/>
        </authorList>
    </citation>
    <scope>NUCLEOTIDE SEQUENCE [LARGE SCALE GENOMIC DNA]</scope>
    <source>
        <strain evidence="4">cv. Huhao1</strain>
        <tissue evidence="3">Leaf</tissue>
    </source>
</reference>
<evidence type="ECO:0000313" key="3">
    <source>
        <dbReference type="EMBL" id="PWA81352.1"/>
    </source>
</evidence>
<feature type="region of interest" description="Disordered" evidence="1">
    <location>
        <begin position="1"/>
        <end position="27"/>
    </location>
</feature>
<dbReference type="InterPro" id="IPR044730">
    <property type="entry name" value="RNase_H-like_dom_plant"/>
</dbReference>
<dbReference type="EMBL" id="PKPP01001599">
    <property type="protein sequence ID" value="PWA81352.1"/>
    <property type="molecule type" value="Genomic_DNA"/>
</dbReference>
<dbReference type="OrthoDB" id="1000834at2759"/>
<evidence type="ECO:0000256" key="1">
    <source>
        <dbReference type="SAM" id="MobiDB-lite"/>
    </source>
</evidence>
<dbReference type="Pfam" id="PF13456">
    <property type="entry name" value="RVT_3"/>
    <property type="match status" value="1"/>
</dbReference>
<dbReference type="Proteomes" id="UP000245207">
    <property type="component" value="Unassembled WGS sequence"/>
</dbReference>
<dbReference type="PANTHER" id="PTHR47723">
    <property type="entry name" value="OS05G0353850 PROTEIN"/>
    <property type="match status" value="1"/>
</dbReference>